<reference evidence="3" key="1">
    <citation type="submission" date="2025-08" db="UniProtKB">
        <authorList>
            <consortium name="RefSeq"/>
        </authorList>
    </citation>
    <scope>IDENTIFICATION</scope>
    <source>
        <strain evidence="3">Airmid</strain>
    </source>
</reference>
<dbReference type="OrthoDB" id="6513972at2759"/>
<gene>
    <name evidence="3" type="primary">LOC113796607</name>
</gene>
<dbReference type="SUPFAM" id="SSF54403">
    <property type="entry name" value="Cystatin/monellin"/>
    <property type="match status" value="1"/>
</dbReference>
<dbReference type="RefSeq" id="XP_027202711.1">
    <property type="nucleotide sequence ID" value="XM_027346910.1"/>
</dbReference>
<organism evidence="2 3">
    <name type="scientific">Dermatophagoides pteronyssinus</name>
    <name type="common">European house dust mite</name>
    <dbReference type="NCBI Taxonomy" id="6956"/>
    <lineage>
        <taxon>Eukaryota</taxon>
        <taxon>Metazoa</taxon>
        <taxon>Ecdysozoa</taxon>
        <taxon>Arthropoda</taxon>
        <taxon>Chelicerata</taxon>
        <taxon>Arachnida</taxon>
        <taxon>Acari</taxon>
        <taxon>Acariformes</taxon>
        <taxon>Sarcoptiformes</taxon>
        <taxon>Astigmata</taxon>
        <taxon>Psoroptidia</taxon>
        <taxon>Analgoidea</taxon>
        <taxon>Pyroglyphidae</taxon>
        <taxon>Dermatophagoidinae</taxon>
        <taxon>Dermatophagoides</taxon>
    </lineage>
</organism>
<feature type="signal peptide" evidence="1">
    <location>
        <begin position="1"/>
        <end position="22"/>
    </location>
</feature>
<accession>A0A6P6YCR5</accession>
<dbReference type="Gene3D" id="3.10.450.10">
    <property type="match status" value="1"/>
</dbReference>
<name>A0A6P6YCR5_DERPT</name>
<evidence type="ECO:0000313" key="3">
    <source>
        <dbReference type="RefSeq" id="XP_027202711.1"/>
    </source>
</evidence>
<proteinExistence type="predicted"/>
<evidence type="ECO:0000313" key="2">
    <source>
        <dbReference type="Proteomes" id="UP000515146"/>
    </source>
</evidence>
<dbReference type="InParanoid" id="A0A6P6YCR5"/>
<keyword evidence="1" id="KW-0732">Signal</keyword>
<dbReference type="KEGG" id="dpte:113796607"/>
<feature type="chain" id="PRO_5027843218" evidence="1">
    <location>
        <begin position="23"/>
        <end position="134"/>
    </location>
</feature>
<keyword evidence="2" id="KW-1185">Reference proteome</keyword>
<sequence>MYSKILFLNFLAASLMIMAIYCDDQGFKPLQEISPKDRQFVKVFQKMIPQMVERMNSTKLYRIIAFQHVYTFQMVGVIYDAIFVMGETKCEKSQMKRYNYCKYNDKQAQCGCEIWVDPSGREDHKLNKFLCEPL</sequence>
<dbReference type="InterPro" id="IPR046350">
    <property type="entry name" value="Cystatin_sf"/>
</dbReference>
<dbReference type="Proteomes" id="UP000515146">
    <property type="component" value="Unplaced"/>
</dbReference>
<protein>
    <submittedName>
        <fullName evidence="3">Uncharacterized protein LOC113796607</fullName>
    </submittedName>
</protein>
<evidence type="ECO:0000256" key="1">
    <source>
        <dbReference type="SAM" id="SignalP"/>
    </source>
</evidence>
<dbReference type="AlphaFoldDB" id="A0A6P6YCR5"/>